<dbReference type="AlphaFoldDB" id="A0AAD8QCJ9"/>
<comment type="caution">
    <text evidence="1">The sequence shown here is derived from an EMBL/GenBank/DDBJ whole genome shotgun (WGS) entry which is preliminary data.</text>
</comment>
<dbReference type="RefSeq" id="XP_060419430.1">
    <property type="nucleotide sequence ID" value="XM_060556711.1"/>
</dbReference>
<evidence type="ECO:0000313" key="1">
    <source>
        <dbReference type="EMBL" id="KAK1598753.1"/>
    </source>
</evidence>
<organism evidence="1 2">
    <name type="scientific">Colletotrichum navitas</name>
    <dbReference type="NCBI Taxonomy" id="681940"/>
    <lineage>
        <taxon>Eukaryota</taxon>
        <taxon>Fungi</taxon>
        <taxon>Dikarya</taxon>
        <taxon>Ascomycota</taxon>
        <taxon>Pezizomycotina</taxon>
        <taxon>Sordariomycetes</taxon>
        <taxon>Hypocreomycetidae</taxon>
        <taxon>Glomerellales</taxon>
        <taxon>Glomerellaceae</taxon>
        <taxon>Colletotrichum</taxon>
        <taxon>Colletotrichum graminicola species complex</taxon>
    </lineage>
</organism>
<proteinExistence type="predicted"/>
<dbReference type="EMBL" id="JAHLJV010000004">
    <property type="protein sequence ID" value="KAK1598753.1"/>
    <property type="molecule type" value="Genomic_DNA"/>
</dbReference>
<dbReference type="GeneID" id="85440951"/>
<sequence length="85" mass="9583">MQLFRASTPYTTCANMLLAFAAILRSRYLPIRDGEIGSTAFQQQLPNAQPSQPFQHFRDYPSRRITMAWTGERGQLGLESSCPST</sequence>
<name>A0AAD8QCJ9_9PEZI</name>
<gene>
    <name evidence="1" type="ORF">LY79DRAFT_538097</name>
</gene>
<keyword evidence="2" id="KW-1185">Reference proteome</keyword>
<accession>A0AAD8QCJ9</accession>
<evidence type="ECO:0000313" key="2">
    <source>
        <dbReference type="Proteomes" id="UP001230504"/>
    </source>
</evidence>
<reference evidence="1" key="1">
    <citation type="submission" date="2021-06" db="EMBL/GenBank/DDBJ databases">
        <title>Comparative genomics, transcriptomics and evolutionary studies reveal genomic signatures of adaptation to plant cell wall in hemibiotrophic fungi.</title>
        <authorList>
            <consortium name="DOE Joint Genome Institute"/>
            <person name="Baroncelli R."/>
            <person name="Diaz J.F."/>
            <person name="Benocci T."/>
            <person name="Peng M."/>
            <person name="Battaglia E."/>
            <person name="Haridas S."/>
            <person name="Andreopoulos W."/>
            <person name="Labutti K."/>
            <person name="Pangilinan J."/>
            <person name="Floch G.L."/>
            <person name="Makela M.R."/>
            <person name="Henrissat B."/>
            <person name="Grigoriev I.V."/>
            <person name="Crouch J.A."/>
            <person name="De Vries R.P."/>
            <person name="Sukno S.A."/>
            <person name="Thon M.R."/>
        </authorList>
    </citation>
    <scope>NUCLEOTIDE SEQUENCE</scope>
    <source>
        <strain evidence="1">CBS 125086</strain>
    </source>
</reference>
<protein>
    <submittedName>
        <fullName evidence="1">Uncharacterized protein</fullName>
    </submittedName>
</protein>
<dbReference type="Proteomes" id="UP001230504">
    <property type="component" value="Unassembled WGS sequence"/>
</dbReference>